<dbReference type="KEGG" id="tpro:Ga0080559_TMP4213"/>
<feature type="domain" description="LpxI N-terminal" evidence="1">
    <location>
        <begin position="2"/>
        <end position="119"/>
    </location>
</feature>
<dbReference type="Proteomes" id="UP000186559">
    <property type="component" value="Chromosome"/>
</dbReference>
<protein>
    <recommendedName>
        <fullName evidence="1">LpxI N-terminal domain-containing protein</fullName>
    </recommendedName>
</protein>
<dbReference type="Pfam" id="PF17930">
    <property type="entry name" value="LpxI_N"/>
    <property type="match status" value="1"/>
</dbReference>
<dbReference type="AlphaFoldDB" id="A0A1U7DA48"/>
<name>A0A1U7DA48_9RHOB</name>
<organism evidence="2 3">
    <name type="scientific">Salipiger profundus</name>
    <dbReference type="NCBI Taxonomy" id="1229727"/>
    <lineage>
        <taxon>Bacteria</taxon>
        <taxon>Pseudomonadati</taxon>
        <taxon>Pseudomonadota</taxon>
        <taxon>Alphaproteobacteria</taxon>
        <taxon>Rhodobacterales</taxon>
        <taxon>Roseobacteraceae</taxon>
        <taxon>Salipiger</taxon>
    </lineage>
</organism>
<keyword evidence="3" id="KW-1185">Reference proteome</keyword>
<evidence type="ECO:0000259" key="1">
    <source>
        <dbReference type="Pfam" id="PF17930"/>
    </source>
</evidence>
<dbReference type="Gene3D" id="3.40.50.20">
    <property type="match status" value="1"/>
</dbReference>
<reference evidence="2 3" key="1">
    <citation type="submission" date="2016-03" db="EMBL/GenBank/DDBJ databases">
        <title>Deep-sea bacteria in the southern Pacific.</title>
        <authorList>
            <person name="Tang K."/>
        </authorList>
    </citation>
    <scope>NUCLEOTIDE SEQUENCE [LARGE SCALE GENOMIC DNA]</scope>
    <source>
        <strain evidence="2 3">JLT2016</strain>
    </source>
</reference>
<dbReference type="EMBL" id="CP014796">
    <property type="protein sequence ID" value="APX25009.1"/>
    <property type="molecule type" value="Genomic_DNA"/>
</dbReference>
<proteinExistence type="predicted"/>
<evidence type="ECO:0000313" key="3">
    <source>
        <dbReference type="Proteomes" id="UP000186559"/>
    </source>
</evidence>
<evidence type="ECO:0000313" key="2">
    <source>
        <dbReference type="EMBL" id="APX25009.1"/>
    </source>
</evidence>
<sequence>MLALIAGQGALPGAVVDALAQPPLVCALEGFAPDTLTPDLTFRLETLGTLIETLRARGVDRLCMCGTIRRPEIDPGRIDAATVPLVPRLTAALGLGDDGALRAIIAVFEDAGIAVIGAH</sequence>
<gene>
    <name evidence="2" type="ORF">Ga0080559_TMP4213</name>
</gene>
<accession>A0A1U7DA48</accession>
<dbReference type="STRING" id="1229727.Ga0080559_TMP4213"/>
<dbReference type="InterPro" id="IPR041255">
    <property type="entry name" value="LpxI_N"/>
</dbReference>